<dbReference type="HOGENOM" id="CLU_022362_0_0_11"/>
<dbReference type="InterPro" id="IPR006119">
    <property type="entry name" value="Resolv_N"/>
</dbReference>
<name>W5THA4_9NOCA</name>
<dbReference type="Pfam" id="PF07508">
    <property type="entry name" value="Recombinase"/>
    <property type="match status" value="1"/>
</dbReference>
<dbReference type="InterPro" id="IPR011109">
    <property type="entry name" value="DNA_bind_recombinase_dom"/>
</dbReference>
<dbReference type="EMBL" id="CP006850">
    <property type="protein sequence ID" value="AHH18539.1"/>
    <property type="molecule type" value="Genomic_DNA"/>
</dbReference>
<sequence>MHDDPSEWKMLDDLLGIQVQDDEFDPDRRFGFVGRCSTEDNQDPKTSRDWQLSNATALAPGRIVEIYFDTGQSRSVPWDRRPNASRLLSDLKNPHRGWTAIVVGEGQRCWFGSQFSLIAPRLEAYGVGIWIPELGGPYESSNTAHNMMMSMLGGMSQSERQHVQQRTRAAMDAQVLDEGRHQGGRAPYGYRTVDGQPHPNPSRAAQGLRLRLLSIDESAAAVVRRIFRDYIAGAGASAIAAALNREGIPCPSAHRPEQNPHRSGAGWQASTVAAILQNPRYTGYAVFGRWFKKDELLDPDDVAAGYVSRFRRSNADRVVRSKHLLANMPREYVLRGRIRCVYCDRRMQAGMLHGAVYYRCAARTLAPGSVVRAEHPPTVNLRESHIVRPLNRWLAGLFNAQNRRETLAMLLQAVNADDGEARRKQLKQKTTDAELRLRLTEIAAVIDTLGDIDAVLNAGAPAARADLYAALGVAIRYPRGDRVAETTASPCGIGTGVGTRHPCFPPESI</sequence>
<feature type="domain" description="Recombinase" evidence="1">
    <location>
        <begin position="187"/>
        <end position="370"/>
    </location>
</feature>
<protein>
    <submittedName>
        <fullName evidence="2">Recombinase</fullName>
    </submittedName>
</protein>
<dbReference type="GO" id="GO:0000150">
    <property type="term" value="F:DNA strand exchange activity"/>
    <property type="evidence" value="ECO:0007669"/>
    <property type="project" value="InterPro"/>
</dbReference>
<evidence type="ECO:0000313" key="2">
    <source>
        <dbReference type="EMBL" id="AHH18539.1"/>
    </source>
</evidence>
<dbReference type="eggNOG" id="COG1961">
    <property type="taxonomic scope" value="Bacteria"/>
</dbReference>
<gene>
    <name evidence="2" type="ORF">NONO_c37530</name>
</gene>
<dbReference type="SUPFAM" id="SSF53041">
    <property type="entry name" value="Resolvase-like"/>
    <property type="match status" value="1"/>
</dbReference>
<dbReference type="InterPro" id="IPR038109">
    <property type="entry name" value="DNA_bind_recomb_sf"/>
</dbReference>
<dbReference type="KEGG" id="nno:NONO_c37530"/>
<organism evidence="2 3">
    <name type="scientific">Nocardia nova SH22a</name>
    <dbReference type="NCBI Taxonomy" id="1415166"/>
    <lineage>
        <taxon>Bacteria</taxon>
        <taxon>Bacillati</taxon>
        <taxon>Actinomycetota</taxon>
        <taxon>Actinomycetes</taxon>
        <taxon>Mycobacteriales</taxon>
        <taxon>Nocardiaceae</taxon>
        <taxon>Nocardia</taxon>
    </lineage>
</organism>
<dbReference type="RefSeq" id="WP_081769723.1">
    <property type="nucleotide sequence ID" value="NZ_CP006850.1"/>
</dbReference>
<evidence type="ECO:0000259" key="1">
    <source>
        <dbReference type="PROSITE" id="PS51737"/>
    </source>
</evidence>
<dbReference type="AlphaFoldDB" id="W5THA4"/>
<dbReference type="Gene3D" id="3.90.1750.20">
    <property type="entry name" value="Putative Large Serine Recombinase, Chain B, Domain 2"/>
    <property type="match status" value="1"/>
</dbReference>
<dbReference type="SMART" id="SM00857">
    <property type="entry name" value="Resolvase"/>
    <property type="match status" value="1"/>
</dbReference>
<dbReference type="Gene3D" id="3.40.50.1390">
    <property type="entry name" value="Resolvase, N-terminal catalytic domain"/>
    <property type="match status" value="1"/>
</dbReference>
<reference evidence="2 3" key="1">
    <citation type="journal article" date="2014" name="Appl. Environ. Microbiol.">
        <title>Insights into the Microbial Degradation of Rubber and Gutta-Percha by Analysis of the Complete Genome of Nocardia nova SH22a.</title>
        <authorList>
            <person name="Luo Q."/>
            <person name="Hiessl S."/>
            <person name="Poehlein A."/>
            <person name="Daniel R."/>
            <person name="Steinbuchel A."/>
        </authorList>
    </citation>
    <scope>NUCLEOTIDE SEQUENCE [LARGE SCALE GENOMIC DNA]</scope>
    <source>
        <strain evidence="2">SH22a</strain>
    </source>
</reference>
<dbReference type="PATRIC" id="fig|1415166.3.peg.3852"/>
<keyword evidence="3" id="KW-1185">Reference proteome</keyword>
<dbReference type="PANTHER" id="PTHR30461:SF23">
    <property type="entry name" value="DNA RECOMBINASE-RELATED"/>
    <property type="match status" value="1"/>
</dbReference>
<accession>W5THA4</accession>
<dbReference type="InterPro" id="IPR050639">
    <property type="entry name" value="SSR_resolvase"/>
</dbReference>
<dbReference type="OrthoDB" id="3372479at2"/>
<dbReference type="InterPro" id="IPR036162">
    <property type="entry name" value="Resolvase-like_N_sf"/>
</dbReference>
<evidence type="ECO:0000313" key="3">
    <source>
        <dbReference type="Proteomes" id="UP000019150"/>
    </source>
</evidence>
<dbReference type="STRING" id="1415166.NONO_c37530"/>
<dbReference type="PANTHER" id="PTHR30461">
    <property type="entry name" value="DNA-INVERTASE FROM LAMBDOID PROPHAGE"/>
    <property type="match status" value="1"/>
</dbReference>
<proteinExistence type="predicted"/>
<dbReference type="Pfam" id="PF00239">
    <property type="entry name" value="Resolvase"/>
    <property type="match status" value="1"/>
</dbReference>
<dbReference type="Proteomes" id="UP000019150">
    <property type="component" value="Chromosome"/>
</dbReference>
<dbReference type="GO" id="GO:0003677">
    <property type="term" value="F:DNA binding"/>
    <property type="evidence" value="ECO:0007669"/>
    <property type="project" value="InterPro"/>
</dbReference>
<dbReference type="PROSITE" id="PS51737">
    <property type="entry name" value="RECOMBINASE_DNA_BIND"/>
    <property type="match status" value="1"/>
</dbReference>